<reference evidence="3 4" key="1">
    <citation type="journal article" date="2018" name="Genome Announc.">
        <title>Ignatzschineria cameli sp. nov., isolated from necrotic foot tissue of dromedaries (Camelus dromedarius) and associated maggots (Wohlfahrtia species) in Dubai.</title>
        <authorList>
            <person name="Tsang C.C."/>
            <person name="Tang J.Y."/>
            <person name="Fong J.Y."/>
            <person name="Kinne J."/>
            <person name="Lee H.H."/>
            <person name="Joseph M."/>
            <person name="Jose S."/>
            <person name="Schuster R.K."/>
            <person name="Tang Y."/>
            <person name="Sivakumar S."/>
            <person name="Chen J.H."/>
            <person name="Teng J.L."/>
            <person name="Lau S.K."/>
            <person name="Wernery U."/>
            <person name="Woo P.C."/>
        </authorList>
    </citation>
    <scope>NUCLEOTIDE SEQUENCE [LARGE SCALE GENOMIC DNA]</scope>
    <source>
        <strain evidence="3 4">KCTC 22643</strain>
    </source>
</reference>
<evidence type="ECO:0000313" key="4">
    <source>
        <dbReference type="Proteomes" id="UP000244948"/>
    </source>
</evidence>
<dbReference type="SUPFAM" id="SSF53955">
    <property type="entry name" value="Lysozyme-like"/>
    <property type="match status" value="1"/>
</dbReference>
<keyword evidence="4" id="KW-1185">Reference proteome</keyword>
<dbReference type="InterPro" id="IPR018537">
    <property type="entry name" value="Peptidoglycan-bd_3"/>
</dbReference>
<dbReference type="AlphaFoldDB" id="A0A2U2AMY4"/>
<evidence type="ECO:0000259" key="2">
    <source>
        <dbReference type="Pfam" id="PF09374"/>
    </source>
</evidence>
<feature type="domain" description="TtsA-like Glycoside hydrolase family 108" evidence="1">
    <location>
        <begin position="20"/>
        <end position="95"/>
    </location>
</feature>
<evidence type="ECO:0000259" key="1">
    <source>
        <dbReference type="Pfam" id="PF05838"/>
    </source>
</evidence>
<dbReference type="InterPro" id="IPR023346">
    <property type="entry name" value="Lysozyme-like_dom_sf"/>
</dbReference>
<feature type="domain" description="Peptidoglycan binding" evidence="2">
    <location>
        <begin position="98"/>
        <end position="160"/>
    </location>
</feature>
<gene>
    <name evidence="3" type="ORF">DC082_02920</name>
</gene>
<comment type="caution">
    <text evidence="3">The sequence shown here is derived from an EMBL/GenBank/DDBJ whole genome shotgun (WGS) entry which is preliminary data.</text>
</comment>
<proteinExistence type="predicted"/>
<dbReference type="Proteomes" id="UP000244948">
    <property type="component" value="Unassembled WGS sequence"/>
</dbReference>
<sequence>MSKEKYPAQFLAYTNIIIDHLEGGFVNHPSDPGGATNYGITERVARANGYTGHMRDLPRDTAIAIYFKDYWDGKLMNHIKNHVAFHLYDCSINSGYSRAIKLLQRAVGVTEDGAIGANTINAISRYTESELILRFNIVRMHFYGTLKHFNTFGRGWMNRLLLLSNINWKLETDKYE</sequence>
<dbReference type="Gene3D" id="1.20.141.10">
    <property type="entry name" value="Chitosanase, subunit A, domain 1"/>
    <property type="match status" value="1"/>
</dbReference>
<dbReference type="RefSeq" id="WP_109235677.1">
    <property type="nucleotide sequence ID" value="NZ_BMXZ01000001.1"/>
</dbReference>
<accession>A0A2U2AMY4</accession>
<dbReference type="CDD" id="cd13926">
    <property type="entry name" value="N-acetylmuramidase_GH108"/>
    <property type="match status" value="1"/>
</dbReference>
<organism evidence="3 4">
    <name type="scientific">Ignatzschineria indica</name>
    <dbReference type="NCBI Taxonomy" id="472583"/>
    <lineage>
        <taxon>Bacteria</taxon>
        <taxon>Pseudomonadati</taxon>
        <taxon>Pseudomonadota</taxon>
        <taxon>Gammaproteobacteria</taxon>
        <taxon>Cardiobacteriales</taxon>
        <taxon>Ignatzschineriaceae</taxon>
        <taxon>Ignatzschineria</taxon>
    </lineage>
</organism>
<dbReference type="Pfam" id="PF09374">
    <property type="entry name" value="PG_binding_3"/>
    <property type="match status" value="1"/>
</dbReference>
<protein>
    <submittedName>
        <fullName evidence="3">Peptidoglycan domain protein</fullName>
    </submittedName>
</protein>
<dbReference type="EMBL" id="QEWR01000002">
    <property type="protein sequence ID" value="PWD84506.1"/>
    <property type="molecule type" value="Genomic_DNA"/>
</dbReference>
<dbReference type="InterPro" id="IPR008565">
    <property type="entry name" value="TtsA-like_GH18_dom"/>
</dbReference>
<evidence type="ECO:0000313" key="3">
    <source>
        <dbReference type="EMBL" id="PWD84506.1"/>
    </source>
</evidence>
<name>A0A2U2AMY4_9GAMM</name>
<dbReference type="Pfam" id="PF05838">
    <property type="entry name" value="Glyco_hydro_108"/>
    <property type="match status" value="1"/>
</dbReference>